<reference evidence="2 3" key="1">
    <citation type="submission" date="2019-03" db="EMBL/GenBank/DDBJ databases">
        <authorList>
            <person name="Nijsse B."/>
        </authorList>
    </citation>
    <scope>NUCLEOTIDE SEQUENCE [LARGE SCALE GENOMIC DNA]</scope>
    <source>
        <strain evidence="2">Desulfoluna butyratoxydans MSL71</strain>
    </source>
</reference>
<feature type="region of interest" description="Disordered" evidence="1">
    <location>
        <begin position="52"/>
        <end position="75"/>
    </location>
</feature>
<name>A0A4U8YHV6_9BACT</name>
<evidence type="ECO:0000313" key="2">
    <source>
        <dbReference type="EMBL" id="VFQ43161.1"/>
    </source>
</evidence>
<keyword evidence="3" id="KW-1185">Reference proteome</keyword>
<dbReference type="EMBL" id="CAADHO010000001">
    <property type="protein sequence ID" value="VFQ43161.1"/>
    <property type="molecule type" value="Genomic_DNA"/>
</dbReference>
<dbReference type="Proteomes" id="UP000507962">
    <property type="component" value="Unassembled WGS sequence"/>
</dbReference>
<evidence type="ECO:0000256" key="1">
    <source>
        <dbReference type="SAM" id="MobiDB-lite"/>
    </source>
</evidence>
<evidence type="ECO:0000313" key="3">
    <source>
        <dbReference type="Proteomes" id="UP000507962"/>
    </source>
</evidence>
<proteinExistence type="predicted"/>
<sequence>MFFGLPETPWFPSCRPLHGKRMHSVNYQSPRMRIKEPAIFVSIVTKIMSQSPRMRVKEQAKVTDAPGPILSQSPRMRVKEHIDNGIVSESSYVTIPSYAGQRTACSRFATSTSSSVTIPSYAGQRTGSFTPRRGP</sequence>
<protein>
    <submittedName>
        <fullName evidence="2">Uncharacterized protein</fullName>
    </submittedName>
</protein>
<organism evidence="2 3">
    <name type="scientific">Desulfoluna butyratoxydans</name>
    <dbReference type="NCBI Taxonomy" id="231438"/>
    <lineage>
        <taxon>Bacteria</taxon>
        <taxon>Pseudomonadati</taxon>
        <taxon>Thermodesulfobacteriota</taxon>
        <taxon>Desulfobacteria</taxon>
        <taxon>Desulfobacterales</taxon>
        <taxon>Desulfolunaceae</taxon>
        <taxon>Desulfoluna</taxon>
    </lineage>
</organism>
<gene>
    <name evidence="2" type="ORF">MSL71_7890</name>
</gene>
<accession>A0A4U8YHV6</accession>
<dbReference type="AlphaFoldDB" id="A0A4U8YHV6"/>